<dbReference type="AlphaFoldDB" id="A0A9W6UKZ6"/>
<dbReference type="PANTHER" id="PTHR43639:SF1">
    <property type="entry name" value="SHORT-CHAIN DEHYDROGENASE_REDUCTASE FAMILY PROTEIN"/>
    <property type="match status" value="1"/>
</dbReference>
<proteinExistence type="inferred from homology"/>
<dbReference type="Pfam" id="PF13561">
    <property type="entry name" value="adh_short_C2"/>
    <property type="match status" value="1"/>
</dbReference>
<dbReference type="Proteomes" id="UP001165092">
    <property type="component" value="Unassembled WGS sequence"/>
</dbReference>
<reference evidence="3" key="1">
    <citation type="submission" date="2023-02" db="EMBL/GenBank/DDBJ databases">
        <title>Nocardiopsis ansamitocini NBRC 112285.</title>
        <authorList>
            <person name="Ichikawa N."/>
            <person name="Sato H."/>
            <person name="Tonouchi N."/>
        </authorList>
    </citation>
    <scope>NUCLEOTIDE SEQUENCE</scope>
    <source>
        <strain evidence="3">NBRC 112285</strain>
    </source>
</reference>
<dbReference type="InterPro" id="IPR020904">
    <property type="entry name" value="Sc_DH/Rdtase_CS"/>
</dbReference>
<evidence type="ECO:0000256" key="1">
    <source>
        <dbReference type="ARBA" id="ARBA00006484"/>
    </source>
</evidence>
<comment type="caution">
    <text evidence="3">The sequence shown here is derived from an EMBL/GenBank/DDBJ whole genome shotgun (WGS) entry which is preliminary data.</text>
</comment>
<sequence>MNRTVLVTGATGGIGAAVACRFLTDGASVVLSDLDEERCAELADRLDAPGRVQTVAADISGTTAARDCVRRAWELAGGLDVLVNAAGIYPSRQLLEMDDAEWRRVLGVNLDGPFALATEFARMLVAAGRPGDIVNITSGAGERARRGAGHYCTSKAGLTMLTKALALELAEHRIRVNAVSPGFIPVDSDINPLRTEYVDAIEAARPWPRSGTPADVASAVSYLCSADAEWVTGAALSVDGGAGAGSAALPLS</sequence>
<dbReference type="GO" id="GO:0016491">
    <property type="term" value="F:oxidoreductase activity"/>
    <property type="evidence" value="ECO:0007669"/>
    <property type="project" value="UniProtKB-KW"/>
</dbReference>
<dbReference type="RefSeq" id="WP_285762050.1">
    <property type="nucleotide sequence ID" value="NZ_BSQG01000018.1"/>
</dbReference>
<keyword evidence="2" id="KW-0560">Oxidoreductase</keyword>
<dbReference type="PRINTS" id="PR00081">
    <property type="entry name" value="GDHRDH"/>
</dbReference>
<accession>A0A9W6UKZ6</accession>
<dbReference type="SUPFAM" id="SSF51735">
    <property type="entry name" value="NAD(P)-binding Rossmann-fold domains"/>
    <property type="match status" value="1"/>
</dbReference>
<dbReference type="PROSITE" id="PS00061">
    <property type="entry name" value="ADH_SHORT"/>
    <property type="match status" value="1"/>
</dbReference>
<name>A0A9W6UKZ6_9ACTN</name>
<evidence type="ECO:0000313" key="4">
    <source>
        <dbReference type="Proteomes" id="UP001165092"/>
    </source>
</evidence>
<organism evidence="3 4">
    <name type="scientific">Nocardiopsis ansamitocini</name>
    <dbReference type="NCBI Taxonomy" id="1670832"/>
    <lineage>
        <taxon>Bacteria</taxon>
        <taxon>Bacillati</taxon>
        <taxon>Actinomycetota</taxon>
        <taxon>Actinomycetes</taxon>
        <taxon>Streptosporangiales</taxon>
        <taxon>Nocardiopsidaceae</taxon>
        <taxon>Nocardiopsis</taxon>
    </lineage>
</organism>
<dbReference type="PRINTS" id="PR00080">
    <property type="entry name" value="SDRFAMILY"/>
</dbReference>
<keyword evidence="4" id="KW-1185">Reference proteome</keyword>
<comment type="similarity">
    <text evidence="1">Belongs to the short-chain dehydrogenases/reductases (SDR) family.</text>
</comment>
<gene>
    <name evidence="3" type="primary">fabG-2</name>
    <name evidence="3" type="ORF">Nans01_48600</name>
</gene>
<dbReference type="CDD" id="cd05233">
    <property type="entry name" value="SDR_c"/>
    <property type="match status" value="1"/>
</dbReference>
<evidence type="ECO:0000256" key="2">
    <source>
        <dbReference type="ARBA" id="ARBA00023002"/>
    </source>
</evidence>
<protein>
    <submittedName>
        <fullName evidence="3">Beta-ketoacyl-ACP reductase</fullName>
    </submittedName>
</protein>
<dbReference type="InterPro" id="IPR036291">
    <property type="entry name" value="NAD(P)-bd_dom_sf"/>
</dbReference>
<dbReference type="EMBL" id="BSQG01000018">
    <property type="protein sequence ID" value="GLU50509.1"/>
    <property type="molecule type" value="Genomic_DNA"/>
</dbReference>
<dbReference type="InterPro" id="IPR002347">
    <property type="entry name" value="SDR_fam"/>
</dbReference>
<dbReference type="FunFam" id="3.40.50.720:FF:000084">
    <property type="entry name" value="Short-chain dehydrogenase reductase"/>
    <property type="match status" value="1"/>
</dbReference>
<evidence type="ECO:0000313" key="3">
    <source>
        <dbReference type="EMBL" id="GLU50509.1"/>
    </source>
</evidence>
<dbReference type="NCBIfam" id="NF005559">
    <property type="entry name" value="PRK07231.1"/>
    <property type="match status" value="1"/>
</dbReference>
<dbReference type="PANTHER" id="PTHR43639">
    <property type="entry name" value="OXIDOREDUCTASE, SHORT-CHAIN DEHYDROGENASE/REDUCTASE FAMILY (AFU_ORTHOLOGUE AFUA_5G02870)"/>
    <property type="match status" value="1"/>
</dbReference>
<dbReference type="PROSITE" id="PS51257">
    <property type="entry name" value="PROKAR_LIPOPROTEIN"/>
    <property type="match status" value="1"/>
</dbReference>
<dbReference type="Gene3D" id="3.40.50.720">
    <property type="entry name" value="NAD(P)-binding Rossmann-like Domain"/>
    <property type="match status" value="1"/>
</dbReference>